<feature type="domain" description="Transposase IS200-like" evidence="1">
    <location>
        <begin position="9"/>
        <end position="123"/>
    </location>
</feature>
<keyword evidence="3" id="KW-1185">Reference proteome</keyword>
<sequence length="257" mass="30489">MPRRAREKSKSGIYHIMLRGTNRQEIFHDEEDNRKFLEIMLRYKQRTGILVYGWCLMSNHVHLLVREGDEEIGTTIKRIGVSFAFYYNWKYYTSGHVFQDRFKSEKVETEKYLLTVIRYLHQNPVKAGVVKRPPDWKWSSCRGYYGMYCYPVELLDDSFVLNLFPKDSRVARERFMEFNERQNQDQCLDDTASIRISDEEARDRIREVLGELEIAQVKSLPKVKRDEVLRKVKDIEGVSQRQAARILGVSPTFIFKA</sequence>
<dbReference type="InterPro" id="IPR002686">
    <property type="entry name" value="Transposase_17"/>
</dbReference>
<dbReference type="Proteomes" id="UP000784880">
    <property type="component" value="Unassembled WGS sequence"/>
</dbReference>
<organism evidence="2 3">
    <name type="scientific">Evansella tamaricis</name>
    <dbReference type="NCBI Taxonomy" id="2069301"/>
    <lineage>
        <taxon>Bacteria</taxon>
        <taxon>Bacillati</taxon>
        <taxon>Bacillota</taxon>
        <taxon>Bacilli</taxon>
        <taxon>Bacillales</taxon>
        <taxon>Bacillaceae</taxon>
        <taxon>Evansella</taxon>
    </lineage>
</organism>
<dbReference type="SMART" id="SM01321">
    <property type="entry name" value="Y1_Tnp"/>
    <property type="match status" value="1"/>
</dbReference>
<name>A0ABS6JDX5_9BACI</name>
<evidence type="ECO:0000313" key="3">
    <source>
        <dbReference type="Proteomes" id="UP000784880"/>
    </source>
</evidence>
<accession>A0ABS6JDX5</accession>
<evidence type="ECO:0000259" key="1">
    <source>
        <dbReference type="SMART" id="SM01321"/>
    </source>
</evidence>
<dbReference type="PANTHER" id="PTHR34322:SF2">
    <property type="entry name" value="TRANSPOSASE IS200-LIKE DOMAIN-CONTAINING PROTEIN"/>
    <property type="match status" value="1"/>
</dbReference>
<dbReference type="PANTHER" id="PTHR34322">
    <property type="entry name" value="TRANSPOSASE, Y1_TNP DOMAIN-CONTAINING"/>
    <property type="match status" value="1"/>
</dbReference>
<protein>
    <submittedName>
        <fullName evidence="2">Transposase</fullName>
    </submittedName>
</protein>
<gene>
    <name evidence="2" type="ORF">KS419_08090</name>
</gene>
<dbReference type="EMBL" id="JAHQCS010000079">
    <property type="protein sequence ID" value="MBU9711693.1"/>
    <property type="molecule type" value="Genomic_DNA"/>
</dbReference>
<dbReference type="Pfam" id="PF01797">
    <property type="entry name" value="Y1_Tnp"/>
    <property type="match status" value="1"/>
</dbReference>
<comment type="caution">
    <text evidence="2">The sequence shown here is derived from an EMBL/GenBank/DDBJ whole genome shotgun (WGS) entry which is preliminary data.</text>
</comment>
<reference evidence="2 3" key="1">
    <citation type="submission" date="2021-06" db="EMBL/GenBank/DDBJ databases">
        <title>Bacillus sp. RD4P76, an endophyte from a halophyte.</title>
        <authorList>
            <person name="Sun J.-Q."/>
        </authorList>
    </citation>
    <scope>NUCLEOTIDE SEQUENCE [LARGE SCALE GENOMIC DNA]</scope>
    <source>
        <strain evidence="2 3">CGMCC 1.15917</strain>
    </source>
</reference>
<proteinExistence type="predicted"/>
<dbReference type="RefSeq" id="WP_217065697.1">
    <property type="nucleotide sequence ID" value="NZ_JAHQCS010000079.1"/>
</dbReference>
<evidence type="ECO:0000313" key="2">
    <source>
        <dbReference type="EMBL" id="MBU9711693.1"/>
    </source>
</evidence>